<keyword evidence="2" id="KW-1185">Reference proteome</keyword>
<dbReference type="Proteomes" id="UP001281410">
    <property type="component" value="Unassembled WGS sequence"/>
</dbReference>
<evidence type="ECO:0000313" key="1">
    <source>
        <dbReference type="EMBL" id="KAK3213173.1"/>
    </source>
</evidence>
<reference evidence="1" key="1">
    <citation type="journal article" date="2023" name="Plant J.">
        <title>Genome sequences and population genomics provide insights into the demographic history, inbreeding, and mutation load of two 'living fossil' tree species of Dipteronia.</title>
        <authorList>
            <person name="Feng Y."/>
            <person name="Comes H.P."/>
            <person name="Chen J."/>
            <person name="Zhu S."/>
            <person name="Lu R."/>
            <person name="Zhang X."/>
            <person name="Li P."/>
            <person name="Qiu J."/>
            <person name="Olsen K.M."/>
            <person name="Qiu Y."/>
        </authorList>
    </citation>
    <scope>NUCLEOTIDE SEQUENCE</scope>
    <source>
        <strain evidence="1">NBL</strain>
    </source>
</reference>
<comment type="caution">
    <text evidence="1">The sequence shown here is derived from an EMBL/GenBank/DDBJ whole genome shotgun (WGS) entry which is preliminary data.</text>
</comment>
<gene>
    <name evidence="1" type="ORF">Dsin_017879</name>
</gene>
<evidence type="ECO:0000313" key="2">
    <source>
        <dbReference type="Proteomes" id="UP001281410"/>
    </source>
</evidence>
<dbReference type="EMBL" id="JANJYJ010000005">
    <property type="protein sequence ID" value="KAK3213173.1"/>
    <property type="molecule type" value="Genomic_DNA"/>
</dbReference>
<sequence length="106" mass="12069">MVQWSRSYLKDFRLANTQPINQKIGSIVPWRSTGLQNQHGCRFIGCSQSSWVWFCYLHQNVWILVLSPEMAEAAAVAYGLKFALDVVKLLNDGSVHFADIGLIYFC</sequence>
<dbReference type="AlphaFoldDB" id="A0AAE0E8C1"/>
<organism evidence="1 2">
    <name type="scientific">Dipteronia sinensis</name>
    <dbReference type="NCBI Taxonomy" id="43782"/>
    <lineage>
        <taxon>Eukaryota</taxon>
        <taxon>Viridiplantae</taxon>
        <taxon>Streptophyta</taxon>
        <taxon>Embryophyta</taxon>
        <taxon>Tracheophyta</taxon>
        <taxon>Spermatophyta</taxon>
        <taxon>Magnoliopsida</taxon>
        <taxon>eudicotyledons</taxon>
        <taxon>Gunneridae</taxon>
        <taxon>Pentapetalae</taxon>
        <taxon>rosids</taxon>
        <taxon>malvids</taxon>
        <taxon>Sapindales</taxon>
        <taxon>Sapindaceae</taxon>
        <taxon>Hippocastanoideae</taxon>
        <taxon>Acereae</taxon>
        <taxon>Dipteronia</taxon>
    </lineage>
</organism>
<proteinExistence type="predicted"/>
<protein>
    <submittedName>
        <fullName evidence="1">Uncharacterized protein</fullName>
    </submittedName>
</protein>
<name>A0AAE0E8C1_9ROSI</name>
<accession>A0AAE0E8C1</accession>